<dbReference type="AlphaFoldDB" id="A0A645HJX3"/>
<accession>A0A645HJX3</accession>
<name>A0A645HJX3_9ZZZZ</name>
<evidence type="ECO:0000313" key="2">
    <source>
        <dbReference type="EMBL" id="MPN35943.1"/>
    </source>
</evidence>
<keyword evidence="2" id="KW-0418">Kinase</keyword>
<dbReference type="GO" id="GO:0005524">
    <property type="term" value="F:ATP binding"/>
    <property type="evidence" value="ECO:0007669"/>
    <property type="project" value="InterPro"/>
</dbReference>
<gene>
    <name evidence="2" type="primary">udk_67</name>
    <name evidence="2" type="ORF">SDC9_183448</name>
</gene>
<evidence type="ECO:0000259" key="1">
    <source>
        <dbReference type="Pfam" id="PF00485"/>
    </source>
</evidence>
<proteinExistence type="predicted"/>
<reference evidence="2" key="1">
    <citation type="submission" date="2019-08" db="EMBL/GenBank/DDBJ databases">
        <authorList>
            <person name="Kucharzyk K."/>
            <person name="Murdoch R.W."/>
            <person name="Higgins S."/>
            <person name="Loffler F."/>
        </authorList>
    </citation>
    <scope>NUCLEOTIDE SEQUENCE</scope>
</reference>
<dbReference type="EMBL" id="VSSQ01089823">
    <property type="protein sequence ID" value="MPN35943.1"/>
    <property type="molecule type" value="Genomic_DNA"/>
</dbReference>
<dbReference type="GO" id="GO:0004849">
    <property type="term" value="F:uridine kinase activity"/>
    <property type="evidence" value="ECO:0007669"/>
    <property type="project" value="UniProtKB-EC"/>
</dbReference>
<dbReference type="InterPro" id="IPR027417">
    <property type="entry name" value="P-loop_NTPase"/>
</dbReference>
<keyword evidence="2" id="KW-0808">Transferase</keyword>
<dbReference type="EC" id="2.7.1.48" evidence="2"/>
<feature type="domain" description="Phosphoribulokinase/uridine kinase" evidence="1">
    <location>
        <begin position="3"/>
        <end position="130"/>
    </location>
</feature>
<protein>
    <submittedName>
        <fullName evidence="2">Uridine kinase</fullName>
        <ecNumber evidence="2">2.7.1.48</ecNumber>
    </submittedName>
</protein>
<comment type="caution">
    <text evidence="2">The sequence shown here is derived from an EMBL/GenBank/DDBJ whole genome shotgun (WGS) entry which is preliminary data.</text>
</comment>
<dbReference type="InterPro" id="IPR006083">
    <property type="entry name" value="PRK/URK"/>
</dbReference>
<dbReference type="Pfam" id="PF00485">
    <property type="entry name" value="PRK"/>
    <property type="match status" value="1"/>
</dbReference>
<organism evidence="2">
    <name type="scientific">bioreactor metagenome</name>
    <dbReference type="NCBI Taxonomy" id="1076179"/>
    <lineage>
        <taxon>unclassified sequences</taxon>
        <taxon>metagenomes</taxon>
        <taxon>ecological metagenomes</taxon>
    </lineage>
</organism>
<sequence length="198" mass="22676">MNQLFNGETISLPKFNFAEGKRIINGDTLKMGEKDILIMEGIHALNPSLTKGINPDKYFRIYASALTSLSLDENNNISTSDNRLIRRIVRDGNYRGVSPEETILRWPSVRRGEIRNIFPYQENADVMFNSALIYELPVLKYYAEPLLRRIHPNSPASTESIRLLKFLSYIQEMQPCEISLIPPTSVIREFIGGSSFKY</sequence>
<dbReference type="SUPFAM" id="SSF52540">
    <property type="entry name" value="P-loop containing nucleoside triphosphate hydrolases"/>
    <property type="match status" value="1"/>
</dbReference>
<dbReference type="Gene3D" id="3.40.50.300">
    <property type="entry name" value="P-loop containing nucleotide triphosphate hydrolases"/>
    <property type="match status" value="1"/>
</dbReference>